<dbReference type="Proteomes" id="UP000325286">
    <property type="component" value="Chromosome"/>
</dbReference>
<dbReference type="OrthoDB" id="9806525at2"/>
<dbReference type="Pfam" id="PF00535">
    <property type="entry name" value="Glycos_transf_2"/>
    <property type="match status" value="1"/>
</dbReference>
<accession>A0A5B9QQC2</accession>
<evidence type="ECO:0000259" key="7">
    <source>
        <dbReference type="Pfam" id="PF00535"/>
    </source>
</evidence>
<evidence type="ECO:0000313" key="8">
    <source>
        <dbReference type="EMBL" id="QEG40112.1"/>
    </source>
</evidence>
<dbReference type="CDD" id="cd00761">
    <property type="entry name" value="Glyco_tranf_GTA_type"/>
    <property type="match status" value="1"/>
</dbReference>
<feature type="transmembrane region" description="Helical" evidence="6">
    <location>
        <begin position="276"/>
        <end position="303"/>
    </location>
</feature>
<evidence type="ECO:0000313" key="9">
    <source>
        <dbReference type="Proteomes" id="UP000325286"/>
    </source>
</evidence>
<dbReference type="GO" id="GO:0016757">
    <property type="term" value="F:glycosyltransferase activity"/>
    <property type="evidence" value="ECO:0007669"/>
    <property type="project" value="UniProtKB-KW"/>
</dbReference>
<keyword evidence="9" id="KW-1185">Reference proteome</keyword>
<gene>
    <name evidence="8" type="primary">crtQ</name>
    <name evidence="8" type="ORF">UC8_21170</name>
</gene>
<name>A0A5B9QQC2_9BACT</name>
<feature type="transmembrane region" description="Helical" evidence="6">
    <location>
        <begin position="345"/>
        <end position="365"/>
    </location>
</feature>
<proteinExistence type="predicted"/>
<dbReference type="EMBL" id="CP042914">
    <property type="protein sequence ID" value="QEG40112.1"/>
    <property type="molecule type" value="Genomic_DNA"/>
</dbReference>
<keyword evidence="6" id="KW-1133">Transmembrane helix</keyword>
<evidence type="ECO:0000256" key="6">
    <source>
        <dbReference type="SAM" id="Phobius"/>
    </source>
</evidence>
<dbReference type="SUPFAM" id="SSF53448">
    <property type="entry name" value="Nucleotide-diphospho-sugar transferases"/>
    <property type="match status" value="1"/>
</dbReference>
<dbReference type="InterPro" id="IPR001173">
    <property type="entry name" value="Glyco_trans_2-like"/>
</dbReference>
<dbReference type="KEGG" id="rul:UC8_21170"/>
<sequence length="378" mass="41446">MLVLAVGTLLLAGLPLLLYLLNLPLFCIAWQRWAKADLSDPQVSVLIPARDEEEGIGQCLQTVLASRGVELEVIVLDDQSHDATADVVRVCAAKDQRVQLIAGVELPQGWNGKQHACWRLADRARHRWLVFLDADVRLAPDAIRCLLAYADRRQVGLLSAFPHQETGTLLEKMLIPMMHIVLLGYLPLLRMRACTKPAYAAGCGQLFVTRQDLYQQMGTHAAIRDSRHDGIKLPRAYRTTGLSTDVVDGSTLARCRMYRSGAEVVRGLLKNADEGIANAALIVPFSLLLLGSTVAPLTLLAVWPWLSGGGSGGDAAWWIAAAAAIAGWTPRVVNAWRFKQSAVGAILHPLAVLVFVVLQWVALAMQHSGRRVRWRGRD</sequence>
<feature type="transmembrane region" description="Helical" evidence="6">
    <location>
        <begin position="315"/>
        <end position="333"/>
    </location>
</feature>
<dbReference type="GO" id="GO:0005886">
    <property type="term" value="C:plasma membrane"/>
    <property type="evidence" value="ECO:0007669"/>
    <property type="project" value="UniProtKB-SubCell"/>
</dbReference>
<dbReference type="RefSeq" id="WP_068130466.1">
    <property type="nucleotide sequence ID" value="NZ_CP042914.1"/>
</dbReference>
<protein>
    <submittedName>
        <fullName evidence="8">4,4'-diaponeurosporenoate glycosyltransferase</fullName>
        <ecNumber evidence="8">2.4.1.-</ecNumber>
    </submittedName>
</protein>
<evidence type="ECO:0000256" key="4">
    <source>
        <dbReference type="ARBA" id="ARBA00022679"/>
    </source>
</evidence>
<keyword evidence="5 6" id="KW-0472">Membrane</keyword>
<comment type="subcellular location">
    <subcellularLocation>
        <location evidence="1">Cell membrane</location>
    </subcellularLocation>
</comment>
<evidence type="ECO:0000256" key="3">
    <source>
        <dbReference type="ARBA" id="ARBA00022676"/>
    </source>
</evidence>
<evidence type="ECO:0000256" key="1">
    <source>
        <dbReference type="ARBA" id="ARBA00004236"/>
    </source>
</evidence>
<evidence type="ECO:0000256" key="2">
    <source>
        <dbReference type="ARBA" id="ARBA00022475"/>
    </source>
</evidence>
<dbReference type="PANTHER" id="PTHR43646">
    <property type="entry name" value="GLYCOSYLTRANSFERASE"/>
    <property type="match status" value="1"/>
</dbReference>
<keyword evidence="6" id="KW-0812">Transmembrane</keyword>
<keyword evidence="2" id="KW-1003">Cell membrane</keyword>
<organism evidence="8 9">
    <name type="scientific">Roseimaritima ulvae</name>
    <dbReference type="NCBI Taxonomy" id="980254"/>
    <lineage>
        <taxon>Bacteria</taxon>
        <taxon>Pseudomonadati</taxon>
        <taxon>Planctomycetota</taxon>
        <taxon>Planctomycetia</taxon>
        <taxon>Pirellulales</taxon>
        <taxon>Pirellulaceae</taxon>
        <taxon>Roseimaritima</taxon>
    </lineage>
</organism>
<keyword evidence="4 8" id="KW-0808">Transferase</keyword>
<reference evidence="8 9" key="1">
    <citation type="submission" date="2019-08" db="EMBL/GenBank/DDBJ databases">
        <title>Deep-cultivation of Planctomycetes and their phenomic and genomic characterization uncovers novel biology.</title>
        <authorList>
            <person name="Wiegand S."/>
            <person name="Jogler M."/>
            <person name="Boedeker C."/>
            <person name="Pinto D."/>
            <person name="Vollmers J."/>
            <person name="Rivas-Marin E."/>
            <person name="Kohn T."/>
            <person name="Peeters S.H."/>
            <person name="Heuer A."/>
            <person name="Rast P."/>
            <person name="Oberbeckmann S."/>
            <person name="Bunk B."/>
            <person name="Jeske O."/>
            <person name="Meyerdierks A."/>
            <person name="Storesund J.E."/>
            <person name="Kallscheuer N."/>
            <person name="Luecker S."/>
            <person name="Lage O.M."/>
            <person name="Pohl T."/>
            <person name="Merkel B.J."/>
            <person name="Hornburger P."/>
            <person name="Mueller R.-W."/>
            <person name="Bruemmer F."/>
            <person name="Labrenz M."/>
            <person name="Spormann A.M."/>
            <person name="Op den Camp H."/>
            <person name="Overmann J."/>
            <person name="Amann R."/>
            <person name="Jetten M.S.M."/>
            <person name="Mascher T."/>
            <person name="Medema M.H."/>
            <person name="Devos D.P."/>
            <person name="Kaster A.-K."/>
            <person name="Ovreas L."/>
            <person name="Rohde M."/>
            <person name="Galperin M.Y."/>
            <person name="Jogler C."/>
        </authorList>
    </citation>
    <scope>NUCLEOTIDE SEQUENCE [LARGE SCALE GENOMIC DNA]</scope>
    <source>
        <strain evidence="8 9">UC8</strain>
    </source>
</reference>
<keyword evidence="3 8" id="KW-0328">Glycosyltransferase</keyword>
<dbReference type="EC" id="2.4.1.-" evidence="8"/>
<feature type="domain" description="Glycosyltransferase 2-like" evidence="7">
    <location>
        <begin position="44"/>
        <end position="207"/>
    </location>
</feature>
<dbReference type="InterPro" id="IPR029044">
    <property type="entry name" value="Nucleotide-diphossugar_trans"/>
</dbReference>
<dbReference type="AlphaFoldDB" id="A0A5B9QQC2"/>
<dbReference type="Gene3D" id="3.90.550.10">
    <property type="entry name" value="Spore Coat Polysaccharide Biosynthesis Protein SpsA, Chain A"/>
    <property type="match status" value="1"/>
</dbReference>
<dbReference type="PANTHER" id="PTHR43646:SF2">
    <property type="entry name" value="GLYCOSYLTRANSFERASE 2-LIKE DOMAIN-CONTAINING PROTEIN"/>
    <property type="match status" value="1"/>
</dbReference>
<evidence type="ECO:0000256" key="5">
    <source>
        <dbReference type="ARBA" id="ARBA00023136"/>
    </source>
</evidence>